<organism evidence="1">
    <name type="scientific">marine metagenome</name>
    <dbReference type="NCBI Taxonomy" id="408172"/>
    <lineage>
        <taxon>unclassified sequences</taxon>
        <taxon>metagenomes</taxon>
        <taxon>ecological metagenomes</taxon>
    </lineage>
</organism>
<dbReference type="EMBL" id="UINC01005867">
    <property type="protein sequence ID" value="SVA24058.1"/>
    <property type="molecule type" value="Genomic_DNA"/>
</dbReference>
<accession>A0A381U928</accession>
<proteinExistence type="predicted"/>
<name>A0A381U928_9ZZZZ</name>
<reference evidence="1" key="1">
    <citation type="submission" date="2018-05" db="EMBL/GenBank/DDBJ databases">
        <authorList>
            <person name="Lanie J.A."/>
            <person name="Ng W.-L."/>
            <person name="Kazmierczak K.M."/>
            <person name="Andrzejewski T.M."/>
            <person name="Davidsen T.M."/>
            <person name="Wayne K.J."/>
            <person name="Tettelin H."/>
            <person name="Glass J.I."/>
            <person name="Rusch D."/>
            <person name="Podicherti R."/>
            <person name="Tsui H.-C.T."/>
            <person name="Winkler M.E."/>
        </authorList>
    </citation>
    <scope>NUCLEOTIDE SEQUENCE</scope>
</reference>
<gene>
    <name evidence="1" type="ORF">METZ01_LOCUS76912</name>
</gene>
<evidence type="ECO:0000313" key="1">
    <source>
        <dbReference type="EMBL" id="SVA24058.1"/>
    </source>
</evidence>
<protein>
    <submittedName>
        <fullName evidence="1">Uncharacterized protein</fullName>
    </submittedName>
</protein>
<dbReference type="AlphaFoldDB" id="A0A381U928"/>
<sequence length="35" mass="4312">MNHVYARFDDSHNHKDVCYDHLGNQYIRSVYDFHN</sequence>